<accession>A0A096FNC9</accession>
<evidence type="ECO:0000313" key="2">
    <source>
        <dbReference type="EMBL" id="KGH31429.1"/>
    </source>
</evidence>
<protein>
    <submittedName>
        <fullName evidence="2">Uncharacterized protein</fullName>
    </submittedName>
</protein>
<comment type="caution">
    <text evidence="2">The sequence shown here is derived from an EMBL/GenBank/DDBJ whole genome shotgun (WGS) entry which is preliminary data.</text>
</comment>
<evidence type="ECO:0000256" key="1">
    <source>
        <dbReference type="SAM" id="MobiDB-lite"/>
    </source>
</evidence>
<proteinExistence type="predicted"/>
<organism evidence="2 3">
    <name type="scientific">Comamonas testosteroni</name>
    <name type="common">Pseudomonas testosteroni</name>
    <dbReference type="NCBI Taxonomy" id="285"/>
    <lineage>
        <taxon>Bacteria</taxon>
        <taxon>Pseudomonadati</taxon>
        <taxon>Pseudomonadota</taxon>
        <taxon>Betaproteobacteria</taxon>
        <taxon>Burkholderiales</taxon>
        <taxon>Comamonadaceae</taxon>
        <taxon>Comamonas</taxon>
    </lineage>
</organism>
<feature type="region of interest" description="Disordered" evidence="1">
    <location>
        <begin position="1"/>
        <end position="23"/>
    </location>
</feature>
<name>A0A096FNC9_COMTE</name>
<dbReference type="AlphaFoldDB" id="A0A096FNC9"/>
<dbReference type="EMBL" id="AWOR01000021">
    <property type="protein sequence ID" value="KGH31429.1"/>
    <property type="molecule type" value="Genomic_DNA"/>
</dbReference>
<dbReference type="Proteomes" id="UP000029553">
    <property type="component" value="Unassembled WGS sequence"/>
</dbReference>
<sequence>MDNMLNGLFGMQSRQRPNHPCLQQAQPPIERSWMRQPSCQTDIGINQAKFRVSS</sequence>
<reference evidence="2 3" key="1">
    <citation type="submission" date="2013-09" db="EMBL/GenBank/DDBJ databases">
        <title>High correlation between genotypes and phenotypes of environmental bacteria Comamonas testosteroni strains.</title>
        <authorList>
            <person name="Liu L."/>
            <person name="Zhu W."/>
            <person name="Xia X."/>
            <person name="Xu B."/>
            <person name="Luo M."/>
            <person name="Wang G."/>
        </authorList>
    </citation>
    <scope>NUCLEOTIDE SEQUENCE [LARGE SCALE GENOMIC DNA]</scope>
    <source>
        <strain evidence="2 3">JL40</strain>
    </source>
</reference>
<gene>
    <name evidence="2" type="ORF">P353_05120</name>
</gene>
<evidence type="ECO:0000313" key="3">
    <source>
        <dbReference type="Proteomes" id="UP000029553"/>
    </source>
</evidence>